<evidence type="ECO:0000256" key="7">
    <source>
        <dbReference type="ARBA" id="ARBA00022989"/>
    </source>
</evidence>
<comment type="subcellular location">
    <subcellularLocation>
        <location evidence="1">Plastid membrane</location>
        <topology evidence="1">Multi-pass membrane protein</topology>
    </subcellularLocation>
</comment>
<evidence type="ECO:0000256" key="9">
    <source>
        <dbReference type="SAM" id="Phobius"/>
    </source>
</evidence>
<dbReference type="PANTHER" id="PTHR33163">
    <property type="entry name" value="PROTEIN TIC 214-RELATED"/>
    <property type="match status" value="1"/>
</dbReference>
<keyword evidence="7 9" id="KW-1133">Transmembrane helix</keyword>
<dbReference type="RefSeq" id="YP_009403529.1">
    <property type="nucleotide sequence ID" value="NC_035360.1"/>
</dbReference>
<accession>A0A1Z2QTA7</accession>
<evidence type="ECO:0000256" key="5">
    <source>
        <dbReference type="ARBA" id="ARBA00022692"/>
    </source>
</evidence>
<geneLocation type="plastid" evidence="10"/>
<evidence type="ECO:0000256" key="8">
    <source>
        <dbReference type="ARBA" id="ARBA00029978"/>
    </source>
</evidence>
<sequence>MKIYRVSLRILNAFTLSNFIQGGINMLITKFVAFICRKLTNSVLGIGLFYGFLTTFSLRPSYLFLFVQDPEQKAAAITGFILGLKIFVFIGCLGRLAPTPRALARPRPHVDNTYIQEDSTEEARAEYAKKNSPPDEPLANKIYHDRIKVKQFYPNYEKKIETDQEIIRERREEIKKDFEKFFNEPLTEEDKNPRRIIRETKSEREDSLRAFLEMKRLGLYKIYGSPTLEIRIHPDVFIDPILGENKWIARGWPLGIRGIILVINAYIRKYVTLPLAIIAKNIGRILLLQRPEWTEDLKDWENEIHRYCTHNSLPMKQSLLCLKNLKNLPIVLPQWWEFGFQVKVYNPLELKPWHTPGEKRITKSWGFIRTTPWGLADHAWSKGRRNPSVFWKTIWQHLINTSQRIHDNVRTLDQQLANTLRTLPQRIKDNFSINIKIEISFNNSNREQNKTD</sequence>
<dbReference type="Pfam" id="PF05758">
    <property type="entry name" value="Ycf1"/>
    <property type="match status" value="2"/>
</dbReference>
<name>A0A1Z2QTA7_9ASTR</name>
<keyword evidence="6" id="KW-0653">Protein transport</keyword>
<dbReference type="GeneID" id="33368050"/>
<evidence type="ECO:0000256" key="3">
    <source>
        <dbReference type="ARBA" id="ARBA00011510"/>
    </source>
</evidence>
<organism evidence="10">
    <name type="scientific">Downingia elegans</name>
    <dbReference type="NCBI Taxonomy" id="104522"/>
    <lineage>
        <taxon>Eukaryota</taxon>
        <taxon>Viridiplantae</taxon>
        <taxon>Streptophyta</taxon>
        <taxon>Embryophyta</taxon>
        <taxon>Tracheophyta</taxon>
        <taxon>Spermatophyta</taxon>
        <taxon>Magnoliopsida</taxon>
        <taxon>eudicotyledons</taxon>
        <taxon>Gunneridae</taxon>
        <taxon>Pentapetalae</taxon>
        <taxon>asterids</taxon>
        <taxon>campanulids</taxon>
        <taxon>Asterales</taxon>
        <taxon>Campanulaceae</taxon>
        <taxon>Downingia</taxon>
    </lineage>
</organism>
<comment type="subunit">
    <text evidence="3">Part of the Tic complex.</text>
</comment>
<feature type="transmembrane region" description="Helical" evidence="9">
    <location>
        <begin position="39"/>
        <end position="62"/>
    </location>
</feature>
<dbReference type="EMBL" id="MF061172">
    <property type="protein sequence ID" value="ASA34722.1"/>
    <property type="molecule type" value="Genomic_DNA"/>
</dbReference>
<gene>
    <name evidence="10" type="primary">ORF452</name>
    <name evidence="10" type="ORF">Do_ele1Pt1109</name>
</gene>
<comment type="similarity">
    <text evidence="2">Belongs to the TIC214 family.</text>
</comment>
<evidence type="ECO:0000256" key="4">
    <source>
        <dbReference type="ARBA" id="ARBA00016640"/>
    </source>
</evidence>
<dbReference type="AlphaFoldDB" id="A0A1Z2QTA7"/>
<keyword evidence="10" id="KW-0934">Plastid</keyword>
<dbReference type="GO" id="GO:0042170">
    <property type="term" value="C:plastid membrane"/>
    <property type="evidence" value="ECO:0007669"/>
    <property type="project" value="UniProtKB-SubCell"/>
</dbReference>
<feature type="transmembrane region" description="Helical" evidence="9">
    <location>
        <begin position="6"/>
        <end position="27"/>
    </location>
</feature>
<keyword evidence="6" id="KW-0813">Transport</keyword>
<reference evidence="10" key="1">
    <citation type="journal article" date="2017" name="Am. J. Bot.">
        <title>The East Asian origin of the giant lobelias.</title>
        <authorList>
            <person name="Knox E.B."/>
            <person name="Li C."/>
        </authorList>
    </citation>
    <scope>NUCLEOTIDE SEQUENCE</scope>
</reference>
<keyword evidence="9" id="KW-0472">Membrane</keyword>
<dbReference type="InterPro" id="IPR008896">
    <property type="entry name" value="TIC214"/>
</dbReference>
<keyword evidence="5 9" id="KW-0812">Transmembrane</keyword>
<protein>
    <recommendedName>
        <fullName evidence="4">Protein TIC 214</fullName>
    </recommendedName>
    <alternativeName>
        <fullName evidence="8">Translocon at the inner envelope membrane of chloroplasts 214</fullName>
    </alternativeName>
</protein>
<dbReference type="GO" id="GO:0015031">
    <property type="term" value="P:protein transport"/>
    <property type="evidence" value="ECO:0007669"/>
    <property type="project" value="UniProtKB-KW"/>
</dbReference>
<evidence type="ECO:0000256" key="6">
    <source>
        <dbReference type="ARBA" id="ARBA00022927"/>
    </source>
</evidence>
<evidence type="ECO:0000313" key="10">
    <source>
        <dbReference type="EMBL" id="ASA34722.1"/>
    </source>
</evidence>
<proteinExistence type="inferred from homology"/>
<feature type="transmembrane region" description="Helical" evidence="9">
    <location>
        <begin position="74"/>
        <end position="97"/>
    </location>
</feature>
<evidence type="ECO:0000256" key="1">
    <source>
        <dbReference type="ARBA" id="ARBA00004446"/>
    </source>
</evidence>
<evidence type="ECO:0000256" key="2">
    <source>
        <dbReference type="ARBA" id="ARBA00009956"/>
    </source>
</evidence>